<dbReference type="Proteomes" id="UP000018780">
    <property type="component" value="Chromosome"/>
</dbReference>
<dbReference type="RefSeq" id="WP_024089349.1">
    <property type="nucleotide sequence ID" value="NC_023135.1"/>
</dbReference>
<dbReference type="KEGG" id="lmd:METH_05295"/>
<accession>V9VTL9</accession>
<proteinExistence type="predicted"/>
<dbReference type="InterPro" id="IPR029058">
    <property type="entry name" value="AB_hydrolase_fold"/>
</dbReference>
<dbReference type="HOGENOM" id="CLU_1041293_0_0_5"/>
<reference evidence="1 2" key="1">
    <citation type="submission" date="2013-09" db="EMBL/GenBank/DDBJ databases">
        <authorList>
            <consortium name="DOE Joint Genome Institute"/>
            <person name="Klenk H.-P."/>
            <person name="Huntemann M."/>
            <person name="Han J."/>
            <person name="Chen A."/>
            <person name="Kyrpides N."/>
            <person name="Mavromatis K."/>
            <person name="Markowitz V."/>
            <person name="Palaniappan K."/>
            <person name="Ivanova N."/>
            <person name="Schaumberg A."/>
            <person name="Pati A."/>
            <person name="Liolios K."/>
            <person name="Nordberg H.P."/>
            <person name="Cantor M.N."/>
            <person name="Hua S.X."/>
            <person name="Woyke T."/>
        </authorList>
    </citation>
    <scope>NUCLEOTIDE SEQUENCE [LARGE SCALE GENOMIC DNA]</scope>
    <source>
        <strain evidence="1 2">DSM 14336</strain>
    </source>
</reference>
<name>V9VTL9_9RHOB</name>
<evidence type="ECO:0000313" key="1">
    <source>
        <dbReference type="EMBL" id="AHD00217.1"/>
    </source>
</evidence>
<dbReference type="Gene3D" id="3.40.50.1820">
    <property type="entry name" value="alpha/beta hydrolase"/>
    <property type="match status" value="1"/>
</dbReference>
<evidence type="ECO:0000313" key="2">
    <source>
        <dbReference type="Proteomes" id="UP000018780"/>
    </source>
</evidence>
<dbReference type="STRING" id="999552.METH_05295"/>
<dbReference type="EMBL" id="CP006773">
    <property type="protein sequence ID" value="AHD00217.1"/>
    <property type="molecule type" value="Genomic_DNA"/>
</dbReference>
<sequence>MQEIRVFDGEKLRASLFNAQAERLFVTFRQRVAVAGEFEDRGPVRNMTQHGYAHLHIQCRKNDWYVNSETQALSRSLKELAGRYRDAAAMGFSMGGYGALRFSAALNLQRLIAVSPQYTIAQGAVPHDRRRKEAAAFDEALGDLIRYGRHGLQGVVLFDPFRKMDLSHALYIQAVFPDLQLCRLSCGGHPASQVIREGGSFWDLQSMLHTGPLTAARVVGLHRERRRRSPTYWQRLARVARQRGRPQLGAAADAWLERLAAEQEKGQ</sequence>
<protein>
    <recommendedName>
        <fullName evidence="3">Alpha/beta hydrolase</fullName>
    </recommendedName>
</protein>
<dbReference type="AlphaFoldDB" id="V9VTL9"/>
<evidence type="ECO:0008006" key="3">
    <source>
        <dbReference type="Google" id="ProtNLM"/>
    </source>
</evidence>
<dbReference type="PATRIC" id="fig|999552.6.peg.1060"/>
<dbReference type="OrthoDB" id="7247356at2"/>
<gene>
    <name evidence="1" type="ORF">METH_05295</name>
</gene>
<keyword evidence="2" id="KW-1185">Reference proteome</keyword>
<dbReference type="SUPFAM" id="SSF53474">
    <property type="entry name" value="alpha/beta-Hydrolases"/>
    <property type="match status" value="1"/>
</dbReference>
<organism evidence="1 2">
    <name type="scientific">Leisingera methylohalidivorans DSM 14336</name>
    <dbReference type="NCBI Taxonomy" id="999552"/>
    <lineage>
        <taxon>Bacteria</taxon>
        <taxon>Pseudomonadati</taxon>
        <taxon>Pseudomonadota</taxon>
        <taxon>Alphaproteobacteria</taxon>
        <taxon>Rhodobacterales</taxon>
        <taxon>Roseobacteraceae</taxon>
        <taxon>Leisingera</taxon>
    </lineage>
</organism>